<evidence type="ECO:0000256" key="1">
    <source>
        <dbReference type="ARBA" id="ARBA00010062"/>
    </source>
</evidence>
<dbReference type="PANTHER" id="PTHR30483:SF6">
    <property type="entry name" value="PERIPLASMIC BINDING PROTEIN OF ABC TRANSPORTER FOR NATURAL AMINO ACIDS"/>
    <property type="match status" value="1"/>
</dbReference>
<dbReference type="GO" id="GO:0006865">
    <property type="term" value="P:amino acid transport"/>
    <property type="evidence" value="ECO:0007669"/>
    <property type="project" value="UniProtKB-KW"/>
</dbReference>
<dbReference type="AlphaFoldDB" id="A0A432V4N8"/>
<dbReference type="InterPro" id="IPR028081">
    <property type="entry name" value="Leu-bd"/>
</dbReference>
<protein>
    <submittedName>
        <fullName evidence="5">Branched-chain amino acid ABC transporter substrate-binding protein</fullName>
    </submittedName>
</protein>
<dbReference type="Gene3D" id="3.40.50.2300">
    <property type="match status" value="2"/>
</dbReference>
<keyword evidence="6" id="KW-1185">Reference proteome</keyword>
<dbReference type="EMBL" id="RKST01000014">
    <property type="protein sequence ID" value="RUM97101.1"/>
    <property type="molecule type" value="Genomic_DNA"/>
</dbReference>
<dbReference type="PANTHER" id="PTHR30483">
    <property type="entry name" value="LEUCINE-SPECIFIC-BINDING PROTEIN"/>
    <property type="match status" value="1"/>
</dbReference>
<reference evidence="5 6" key="1">
    <citation type="submission" date="2018-11" db="EMBL/GenBank/DDBJ databases">
        <title>Pseudaminobacter arsenicus sp. nov., an arsenic-resistant bacterium isolated from arsenic-rich aquifers.</title>
        <authorList>
            <person name="Mu Y."/>
        </authorList>
    </citation>
    <scope>NUCLEOTIDE SEQUENCE [LARGE SCALE GENOMIC DNA]</scope>
    <source>
        <strain evidence="5 6">CB3</strain>
    </source>
</reference>
<organism evidence="5 6">
    <name type="scientific">Borborobacter arsenicus</name>
    <dbReference type="NCBI Taxonomy" id="1851146"/>
    <lineage>
        <taxon>Bacteria</taxon>
        <taxon>Pseudomonadati</taxon>
        <taxon>Pseudomonadota</taxon>
        <taxon>Alphaproteobacteria</taxon>
        <taxon>Hyphomicrobiales</taxon>
        <taxon>Phyllobacteriaceae</taxon>
        <taxon>Borborobacter</taxon>
    </lineage>
</organism>
<feature type="domain" description="Leucine-binding protein" evidence="4">
    <location>
        <begin position="34"/>
        <end position="383"/>
    </location>
</feature>
<dbReference type="Pfam" id="PF13458">
    <property type="entry name" value="Peripla_BP_6"/>
    <property type="match status" value="1"/>
</dbReference>
<accession>A0A432V4N8</accession>
<dbReference type="InterPro" id="IPR051010">
    <property type="entry name" value="BCAA_transport"/>
</dbReference>
<evidence type="ECO:0000259" key="4">
    <source>
        <dbReference type="Pfam" id="PF13458"/>
    </source>
</evidence>
<evidence type="ECO:0000256" key="2">
    <source>
        <dbReference type="ARBA" id="ARBA00022729"/>
    </source>
</evidence>
<dbReference type="InterPro" id="IPR028082">
    <property type="entry name" value="Peripla_BP_I"/>
</dbReference>
<keyword evidence="2" id="KW-0732">Signal</keyword>
<dbReference type="OrthoDB" id="9786833at2"/>
<name>A0A432V4N8_9HYPH</name>
<comment type="caution">
    <text evidence="5">The sequence shown here is derived from an EMBL/GenBank/DDBJ whole genome shotgun (WGS) entry which is preliminary data.</text>
</comment>
<dbReference type="InterPro" id="IPR006311">
    <property type="entry name" value="TAT_signal"/>
</dbReference>
<dbReference type="PROSITE" id="PS51318">
    <property type="entry name" value="TAT"/>
    <property type="match status" value="1"/>
</dbReference>
<gene>
    <name evidence="5" type="ORF">EET67_14645</name>
</gene>
<evidence type="ECO:0000313" key="5">
    <source>
        <dbReference type="EMBL" id="RUM97101.1"/>
    </source>
</evidence>
<evidence type="ECO:0000313" key="6">
    <source>
        <dbReference type="Proteomes" id="UP000281647"/>
    </source>
</evidence>
<keyword evidence="3" id="KW-0029">Amino-acid transport</keyword>
<dbReference type="Proteomes" id="UP000281647">
    <property type="component" value="Unassembled WGS sequence"/>
</dbReference>
<comment type="similarity">
    <text evidence="1">Belongs to the leucine-binding protein family.</text>
</comment>
<keyword evidence="3" id="KW-0813">Transport</keyword>
<dbReference type="SUPFAM" id="SSF53822">
    <property type="entry name" value="Periplasmic binding protein-like I"/>
    <property type="match status" value="1"/>
</dbReference>
<dbReference type="CDD" id="cd06338">
    <property type="entry name" value="PBP1_ABC_ligand_binding-like"/>
    <property type="match status" value="1"/>
</dbReference>
<proteinExistence type="inferred from homology"/>
<dbReference type="RefSeq" id="WP_128627274.1">
    <property type="nucleotide sequence ID" value="NZ_RKST01000014.1"/>
</dbReference>
<sequence>MITRRNFNRLAAAAASGLAMPAVLTGRAFGQDKPIRFGASISLTGALAGTKNGQIGYELWRDDVNAAGGLLGRPVELVLLDDQSTASNIPAIYSALVDVEKCDVLFGPYGASLTAPVMPFIKQRDLFMIGMFPLAGNDQAKHDKFFHSAAWGPNSGTDWARGFFDLAKSVGVKKLAILANDLEFSKNAAVGGAKVAEEYGMEIVFNQSYPPNTSDFSTILRNISAANPDAVFIGSYPADSTAIIHSVREIGVPDSVKLFGGAMIGPQYGSLLSSLGPELNGLVNCHLFSPEPTMQSAEIKSFFDRYVPRAEKEGVDPLGFYIPPFYYVAGQLAAAAITGAGSLDQAAMAQWLHANKVDTIVGPATFNEIGDWTTRRVLMVQIQNVEGNDLAQFREAGRQVIIDPPELKSGDLIHPYNKARAG</sequence>
<evidence type="ECO:0000256" key="3">
    <source>
        <dbReference type="ARBA" id="ARBA00022970"/>
    </source>
</evidence>